<dbReference type="InterPro" id="IPR013325">
    <property type="entry name" value="RNA_pol_sigma_r2"/>
</dbReference>
<dbReference type="SUPFAM" id="SSF88946">
    <property type="entry name" value="Sigma2 domain of RNA polymerase sigma factors"/>
    <property type="match status" value="1"/>
</dbReference>
<comment type="caution">
    <text evidence="8">The sequence shown here is derived from an EMBL/GenBank/DDBJ whole genome shotgun (WGS) entry which is preliminary data.</text>
</comment>
<dbReference type="GO" id="GO:0006352">
    <property type="term" value="P:DNA-templated transcription initiation"/>
    <property type="evidence" value="ECO:0007669"/>
    <property type="project" value="InterPro"/>
</dbReference>
<name>A0A8J3IIR3_9CHLR</name>
<dbReference type="NCBIfam" id="TIGR02937">
    <property type="entry name" value="sigma70-ECF"/>
    <property type="match status" value="1"/>
</dbReference>
<dbReference type="RefSeq" id="WP_220203994.1">
    <property type="nucleotide sequence ID" value="NZ_BNJK01000001.1"/>
</dbReference>
<protein>
    <submittedName>
        <fullName evidence="8">RNA polymerase sigma factor</fullName>
    </submittedName>
</protein>
<dbReference type="AlphaFoldDB" id="A0A8J3IIR3"/>
<evidence type="ECO:0000259" key="6">
    <source>
        <dbReference type="Pfam" id="PF04542"/>
    </source>
</evidence>
<evidence type="ECO:0000313" key="9">
    <source>
        <dbReference type="Proteomes" id="UP000597444"/>
    </source>
</evidence>
<dbReference type="InterPro" id="IPR039425">
    <property type="entry name" value="RNA_pol_sigma-70-like"/>
</dbReference>
<dbReference type="InterPro" id="IPR036388">
    <property type="entry name" value="WH-like_DNA-bd_sf"/>
</dbReference>
<dbReference type="Gene3D" id="1.10.10.10">
    <property type="entry name" value="Winged helix-like DNA-binding domain superfamily/Winged helix DNA-binding domain"/>
    <property type="match status" value="1"/>
</dbReference>
<proteinExistence type="inferred from homology"/>
<keyword evidence="5" id="KW-0804">Transcription</keyword>
<dbReference type="CDD" id="cd06171">
    <property type="entry name" value="Sigma70_r4"/>
    <property type="match status" value="1"/>
</dbReference>
<keyword evidence="2" id="KW-0805">Transcription regulation</keyword>
<dbReference type="PANTHER" id="PTHR43133:SF8">
    <property type="entry name" value="RNA POLYMERASE SIGMA FACTOR HI_1459-RELATED"/>
    <property type="match status" value="1"/>
</dbReference>
<comment type="similarity">
    <text evidence="1">Belongs to the sigma-70 factor family. ECF subfamily.</text>
</comment>
<feature type="domain" description="RNA polymerase sigma-70 region 4" evidence="7">
    <location>
        <begin position="124"/>
        <end position="171"/>
    </location>
</feature>
<dbReference type="InterPro" id="IPR007630">
    <property type="entry name" value="RNA_pol_sigma70_r4"/>
</dbReference>
<reference evidence="8" key="1">
    <citation type="submission" date="2020-10" db="EMBL/GenBank/DDBJ databases">
        <title>Taxonomic study of unclassified bacteria belonging to the class Ktedonobacteria.</title>
        <authorList>
            <person name="Yabe S."/>
            <person name="Wang C.M."/>
            <person name="Zheng Y."/>
            <person name="Sakai Y."/>
            <person name="Cavaletti L."/>
            <person name="Monciardini P."/>
            <person name="Donadio S."/>
        </authorList>
    </citation>
    <scope>NUCLEOTIDE SEQUENCE</scope>
    <source>
        <strain evidence="8">ID150040</strain>
    </source>
</reference>
<dbReference type="Gene3D" id="1.10.1740.10">
    <property type="match status" value="1"/>
</dbReference>
<evidence type="ECO:0000259" key="7">
    <source>
        <dbReference type="Pfam" id="PF04545"/>
    </source>
</evidence>
<evidence type="ECO:0000256" key="5">
    <source>
        <dbReference type="ARBA" id="ARBA00023163"/>
    </source>
</evidence>
<dbReference type="Pfam" id="PF04542">
    <property type="entry name" value="Sigma70_r2"/>
    <property type="match status" value="1"/>
</dbReference>
<organism evidence="8 9">
    <name type="scientific">Reticulibacter mediterranei</name>
    <dbReference type="NCBI Taxonomy" id="2778369"/>
    <lineage>
        <taxon>Bacteria</taxon>
        <taxon>Bacillati</taxon>
        <taxon>Chloroflexota</taxon>
        <taxon>Ktedonobacteria</taxon>
        <taxon>Ktedonobacterales</taxon>
        <taxon>Reticulibacteraceae</taxon>
        <taxon>Reticulibacter</taxon>
    </lineage>
</organism>
<keyword evidence="9" id="KW-1185">Reference proteome</keyword>
<dbReference type="GO" id="GO:0003677">
    <property type="term" value="F:DNA binding"/>
    <property type="evidence" value="ECO:0007669"/>
    <property type="project" value="UniProtKB-KW"/>
</dbReference>
<dbReference type="Pfam" id="PF04545">
    <property type="entry name" value="Sigma70_r4"/>
    <property type="match status" value="1"/>
</dbReference>
<feature type="domain" description="RNA polymerase sigma-70 region 2" evidence="6">
    <location>
        <begin position="18"/>
        <end position="86"/>
    </location>
</feature>
<keyword evidence="4" id="KW-0238">DNA-binding</keyword>
<evidence type="ECO:0000256" key="1">
    <source>
        <dbReference type="ARBA" id="ARBA00010641"/>
    </source>
</evidence>
<dbReference type="InterPro" id="IPR007627">
    <property type="entry name" value="RNA_pol_sigma70_r2"/>
</dbReference>
<dbReference type="InterPro" id="IPR014284">
    <property type="entry name" value="RNA_pol_sigma-70_dom"/>
</dbReference>
<evidence type="ECO:0000313" key="8">
    <source>
        <dbReference type="EMBL" id="GHO93200.1"/>
    </source>
</evidence>
<dbReference type="PANTHER" id="PTHR43133">
    <property type="entry name" value="RNA POLYMERASE ECF-TYPE SIGMA FACTO"/>
    <property type="match status" value="1"/>
</dbReference>
<dbReference type="EMBL" id="BNJK01000001">
    <property type="protein sequence ID" value="GHO93200.1"/>
    <property type="molecule type" value="Genomic_DNA"/>
</dbReference>
<evidence type="ECO:0000256" key="4">
    <source>
        <dbReference type="ARBA" id="ARBA00023125"/>
    </source>
</evidence>
<sequence>MQYVKRQLTPDASQIDELYRNHAHTILRYVRKQVGSLEDAEDIVLEVFTAALESQMLAGLKEQEQLAWLHRVASNKCIDHHRRTTRKPAVSLEPLIENIYDEDERAPDKIAVRQEEYILLHKHLAVLTEQQKEVLRLKFGHNLRSPEIARRLNKSESAVRMMLARTLNALRDIYTRNGERREH</sequence>
<dbReference type="SUPFAM" id="SSF88659">
    <property type="entry name" value="Sigma3 and sigma4 domains of RNA polymerase sigma factors"/>
    <property type="match status" value="1"/>
</dbReference>
<evidence type="ECO:0000256" key="3">
    <source>
        <dbReference type="ARBA" id="ARBA00023082"/>
    </source>
</evidence>
<gene>
    <name evidence="8" type="ORF">KSF_032480</name>
</gene>
<keyword evidence="3" id="KW-0731">Sigma factor</keyword>
<dbReference type="InterPro" id="IPR013324">
    <property type="entry name" value="RNA_pol_sigma_r3/r4-like"/>
</dbReference>
<evidence type="ECO:0000256" key="2">
    <source>
        <dbReference type="ARBA" id="ARBA00023015"/>
    </source>
</evidence>
<dbReference type="GO" id="GO:0016987">
    <property type="term" value="F:sigma factor activity"/>
    <property type="evidence" value="ECO:0007669"/>
    <property type="project" value="UniProtKB-KW"/>
</dbReference>
<dbReference type="Proteomes" id="UP000597444">
    <property type="component" value="Unassembled WGS sequence"/>
</dbReference>
<accession>A0A8J3IIR3</accession>